<dbReference type="GO" id="GO:0004601">
    <property type="term" value="F:peroxidase activity"/>
    <property type="evidence" value="ECO:0007669"/>
    <property type="project" value="UniProtKB-KW"/>
</dbReference>
<dbReference type="PANTHER" id="PTHR30521">
    <property type="entry name" value="DEFERROCHELATASE/PEROXIDASE"/>
    <property type="match status" value="1"/>
</dbReference>
<protein>
    <submittedName>
        <fullName evidence="11">Dyp-type peroxidase</fullName>
    </submittedName>
</protein>
<name>A0ABS5KJ84_9ACTN</name>
<dbReference type="PANTHER" id="PTHR30521:SF4">
    <property type="entry name" value="DEFERROCHELATASE"/>
    <property type="match status" value="1"/>
</dbReference>
<evidence type="ECO:0000259" key="9">
    <source>
        <dbReference type="Pfam" id="PF04261"/>
    </source>
</evidence>
<evidence type="ECO:0000256" key="4">
    <source>
        <dbReference type="ARBA" id="ARBA00022723"/>
    </source>
</evidence>
<evidence type="ECO:0000256" key="5">
    <source>
        <dbReference type="ARBA" id="ARBA00022729"/>
    </source>
</evidence>
<evidence type="ECO:0000256" key="6">
    <source>
        <dbReference type="ARBA" id="ARBA00023002"/>
    </source>
</evidence>
<dbReference type="PROSITE" id="PS51318">
    <property type="entry name" value="TAT"/>
    <property type="match status" value="1"/>
</dbReference>
<keyword evidence="6" id="KW-0560">Oxidoreductase</keyword>
<dbReference type="SUPFAM" id="SSF54909">
    <property type="entry name" value="Dimeric alpha+beta barrel"/>
    <property type="match status" value="1"/>
</dbReference>
<accession>A0ABS5KJ84</accession>
<feature type="domain" description="Dyp-type peroxidase C-terminal" evidence="10">
    <location>
        <begin position="222"/>
        <end position="403"/>
    </location>
</feature>
<reference evidence="11 12" key="1">
    <citation type="submission" date="2020-02" db="EMBL/GenBank/DDBJ databases">
        <title>Acidophilic actinobacteria isolated from forest soil.</title>
        <authorList>
            <person name="Golinska P."/>
        </authorList>
    </citation>
    <scope>NUCLEOTIDE SEQUENCE [LARGE SCALE GENOMIC DNA]</scope>
    <source>
        <strain evidence="11 12">NL8</strain>
    </source>
</reference>
<keyword evidence="5" id="KW-0732">Signal</keyword>
<evidence type="ECO:0000313" key="11">
    <source>
        <dbReference type="EMBL" id="MBS2546453.1"/>
    </source>
</evidence>
<sequence>MKRPFPSRRSFLTTGATGLGGVAVGAAASALLFDDHASTPAADLVTGLGTTAVATPFPHQAGISVPARQQSHGTVVAFDLVATASAGQLKTLMKAWTAAIADLTAGRVPAGSSEATDTTALGSGPCSLTITVGFGPSLFGKAGVSPDARPPELAPLPAFGTEQLDAARSDGDLGVVIAADDALVVFHALRTLTRAAAGTATPRWIMSGFSRAPGSSPDAASTSRNLMGQLDGTNNPTPAQPGFEGKIYVAADAPTAWLRGGSYLVFRRIRMLLDSWDAQTTAEQERVIGRHKDTGAPLSGGTEHTPVNLSGQNPDGSLAIRGDAHIRLAAAASNGGATILRRGLSYDDGLKPDGQPDAGLLFLAWQADPNHGFIPVQQHLTRSMDALNRFTTHETSALFAMVPAPAADGYLGQALLEPRSA</sequence>
<evidence type="ECO:0000256" key="3">
    <source>
        <dbReference type="ARBA" id="ARBA00022617"/>
    </source>
</evidence>
<evidence type="ECO:0000256" key="8">
    <source>
        <dbReference type="ARBA" id="ARBA00025737"/>
    </source>
</evidence>
<dbReference type="InterPro" id="IPR048328">
    <property type="entry name" value="Dyp_perox_C"/>
</dbReference>
<comment type="similarity">
    <text evidence="8">Belongs to the DyP-type peroxidase family.</text>
</comment>
<dbReference type="EMBL" id="JAAFYZ010000013">
    <property type="protein sequence ID" value="MBS2546453.1"/>
    <property type="molecule type" value="Genomic_DNA"/>
</dbReference>
<organism evidence="11 12">
    <name type="scientific">Catenulispora pinistramenti</name>
    <dbReference type="NCBI Taxonomy" id="2705254"/>
    <lineage>
        <taxon>Bacteria</taxon>
        <taxon>Bacillati</taxon>
        <taxon>Actinomycetota</taxon>
        <taxon>Actinomycetes</taxon>
        <taxon>Catenulisporales</taxon>
        <taxon>Catenulisporaceae</taxon>
        <taxon>Catenulispora</taxon>
    </lineage>
</organism>
<gene>
    <name evidence="11" type="ORF">KGQ19_06205</name>
</gene>
<proteinExistence type="inferred from homology"/>
<dbReference type="Pfam" id="PF20628">
    <property type="entry name" value="Dyp_perox_C"/>
    <property type="match status" value="1"/>
</dbReference>
<dbReference type="RefSeq" id="WP_212008101.1">
    <property type="nucleotide sequence ID" value="NZ_JAAFYZ010000013.1"/>
</dbReference>
<feature type="domain" description="Dyp-type peroxidase N-terminal" evidence="9">
    <location>
        <begin position="60"/>
        <end position="209"/>
    </location>
</feature>
<dbReference type="Pfam" id="PF04261">
    <property type="entry name" value="Dyp_perox_N"/>
    <property type="match status" value="1"/>
</dbReference>
<dbReference type="InterPro" id="IPR006314">
    <property type="entry name" value="Dyp_peroxidase"/>
</dbReference>
<dbReference type="PROSITE" id="PS51404">
    <property type="entry name" value="DYP_PEROXIDASE"/>
    <property type="match status" value="1"/>
</dbReference>
<keyword evidence="12" id="KW-1185">Reference proteome</keyword>
<dbReference type="NCBIfam" id="TIGR01413">
    <property type="entry name" value="Dyp_perox_fam"/>
    <property type="match status" value="1"/>
</dbReference>
<comment type="caution">
    <text evidence="11">The sequence shown here is derived from an EMBL/GenBank/DDBJ whole genome shotgun (WGS) entry which is preliminary data.</text>
</comment>
<keyword evidence="2 11" id="KW-0575">Peroxidase</keyword>
<keyword evidence="7" id="KW-0408">Iron</keyword>
<evidence type="ECO:0000259" key="10">
    <source>
        <dbReference type="Pfam" id="PF20628"/>
    </source>
</evidence>
<evidence type="ECO:0000313" key="12">
    <source>
        <dbReference type="Proteomes" id="UP000730482"/>
    </source>
</evidence>
<dbReference type="InterPro" id="IPR006311">
    <property type="entry name" value="TAT_signal"/>
</dbReference>
<comment type="cofactor">
    <cofactor evidence="1">
        <name>heme b</name>
        <dbReference type="ChEBI" id="CHEBI:60344"/>
    </cofactor>
</comment>
<keyword evidence="3" id="KW-0349">Heme</keyword>
<dbReference type="Proteomes" id="UP000730482">
    <property type="component" value="Unassembled WGS sequence"/>
</dbReference>
<dbReference type="InterPro" id="IPR011008">
    <property type="entry name" value="Dimeric_a/b-barrel"/>
</dbReference>
<evidence type="ECO:0000256" key="2">
    <source>
        <dbReference type="ARBA" id="ARBA00022559"/>
    </source>
</evidence>
<evidence type="ECO:0000256" key="1">
    <source>
        <dbReference type="ARBA" id="ARBA00001970"/>
    </source>
</evidence>
<evidence type="ECO:0000256" key="7">
    <source>
        <dbReference type="ARBA" id="ARBA00023004"/>
    </source>
</evidence>
<keyword evidence="4" id="KW-0479">Metal-binding</keyword>
<dbReference type="InterPro" id="IPR048327">
    <property type="entry name" value="Dyp_perox_N"/>
</dbReference>